<proteinExistence type="inferred from homology"/>
<dbReference type="PROSITE" id="PS00829">
    <property type="entry name" value="GREAB_1"/>
    <property type="match status" value="1"/>
</dbReference>
<evidence type="ECO:0000259" key="11">
    <source>
        <dbReference type="Pfam" id="PF03449"/>
    </source>
</evidence>
<dbReference type="PANTHER" id="PTHR30437">
    <property type="entry name" value="TRANSCRIPTION ELONGATION FACTOR GREA"/>
    <property type="match status" value="1"/>
</dbReference>
<dbReference type="NCBIfam" id="TIGR01462">
    <property type="entry name" value="greA"/>
    <property type="match status" value="1"/>
</dbReference>
<dbReference type="Gene3D" id="3.10.50.30">
    <property type="entry name" value="Transcription elongation factor, GreA/GreB, C-terminal domain"/>
    <property type="match status" value="1"/>
</dbReference>
<evidence type="ECO:0000313" key="12">
    <source>
        <dbReference type="EMBL" id="PIU24610.1"/>
    </source>
</evidence>
<keyword evidence="3 8" id="KW-0805">Transcription regulation</keyword>
<name>A0A2M6YD34_9BACT</name>
<dbReference type="SUPFAM" id="SSF46557">
    <property type="entry name" value="GreA transcript cleavage protein, N-terminal domain"/>
    <property type="match status" value="1"/>
</dbReference>
<comment type="caution">
    <text evidence="12">The sequence shown here is derived from an EMBL/GenBank/DDBJ whole genome shotgun (WGS) entry which is preliminary data.</text>
</comment>
<comment type="similarity">
    <text evidence="1 8 9">Belongs to the GreA/GreB family.</text>
</comment>
<evidence type="ECO:0000256" key="5">
    <source>
        <dbReference type="ARBA" id="ARBA00023163"/>
    </source>
</evidence>
<keyword evidence="12" id="KW-0251">Elongation factor</keyword>
<evidence type="ECO:0000256" key="6">
    <source>
        <dbReference type="ARBA" id="ARBA00024916"/>
    </source>
</evidence>
<dbReference type="Proteomes" id="UP000229896">
    <property type="component" value="Unassembled WGS sequence"/>
</dbReference>
<reference evidence="13" key="1">
    <citation type="submission" date="2017-09" db="EMBL/GenBank/DDBJ databases">
        <title>Depth-based differentiation of microbial function through sediment-hosted aquifers and enrichment of novel symbionts in the deep terrestrial subsurface.</title>
        <authorList>
            <person name="Probst A.J."/>
            <person name="Ladd B."/>
            <person name="Jarett J.K."/>
            <person name="Geller-Mcgrath D.E."/>
            <person name="Sieber C.M.K."/>
            <person name="Emerson J.B."/>
            <person name="Anantharaman K."/>
            <person name="Thomas B.C."/>
            <person name="Malmstrom R."/>
            <person name="Stieglmeier M."/>
            <person name="Klingl A."/>
            <person name="Woyke T."/>
            <person name="Ryan C.M."/>
            <person name="Banfield J.F."/>
        </authorList>
    </citation>
    <scope>NUCLEOTIDE SEQUENCE [LARGE SCALE GENOMIC DNA]</scope>
</reference>
<dbReference type="HAMAP" id="MF_00105">
    <property type="entry name" value="GreA_GreB"/>
    <property type="match status" value="1"/>
</dbReference>
<dbReference type="InterPro" id="IPR018151">
    <property type="entry name" value="TF_GreA/GreB_CS"/>
</dbReference>
<dbReference type="Pfam" id="PF03449">
    <property type="entry name" value="GreA_GreB_N"/>
    <property type="match status" value="1"/>
</dbReference>
<keyword evidence="5 8" id="KW-0804">Transcription</keyword>
<accession>A0A2M6YD34</accession>
<keyword evidence="12" id="KW-0648">Protein biosynthesis</keyword>
<evidence type="ECO:0000256" key="4">
    <source>
        <dbReference type="ARBA" id="ARBA00023125"/>
    </source>
</evidence>
<keyword evidence="4 8" id="KW-0238">DNA-binding</keyword>
<evidence type="ECO:0000256" key="2">
    <source>
        <dbReference type="ARBA" id="ARBA00013729"/>
    </source>
</evidence>
<dbReference type="GO" id="GO:0032784">
    <property type="term" value="P:regulation of DNA-templated transcription elongation"/>
    <property type="evidence" value="ECO:0007669"/>
    <property type="project" value="UniProtKB-UniRule"/>
</dbReference>
<dbReference type="InterPro" id="IPR028624">
    <property type="entry name" value="Tscrpt_elong_fac_GreA/B"/>
</dbReference>
<evidence type="ECO:0000256" key="9">
    <source>
        <dbReference type="RuleBase" id="RU000556"/>
    </source>
</evidence>
<dbReference type="EMBL" id="PEXI01000007">
    <property type="protein sequence ID" value="PIU24610.1"/>
    <property type="molecule type" value="Genomic_DNA"/>
</dbReference>
<evidence type="ECO:0000256" key="7">
    <source>
        <dbReference type="ARBA" id="ARBA00030776"/>
    </source>
</evidence>
<keyword evidence="8" id="KW-0175">Coiled coil</keyword>
<evidence type="ECO:0000259" key="10">
    <source>
        <dbReference type="Pfam" id="PF01272"/>
    </source>
</evidence>
<dbReference type="FunFam" id="1.10.287.180:FF:000001">
    <property type="entry name" value="Transcription elongation factor GreA"/>
    <property type="match status" value="1"/>
</dbReference>
<comment type="function">
    <text evidence="6 8 9">Necessary for efficient RNA polymerase transcription elongation past template-encoded arresting sites. The arresting sites in DNA have the property of trapping a certain fraction of elongating RNA polymerases that pass through, resulting in locked ternary complexes. Cleavage of the nascent transcript by cleavage factors such as GreA or GreB allows the resumption of elongation from the new 3'terminus. GreA releases sequences of 2 to 3 nucleotides.</text>
</comment>
<evidence type="ECO:0000256" key="1">
    <source>
        <dbReference type="ARBA" id="ARBA00008213"/>
    </source>
</evidence>
<feature type="domain" description="Transcription elongation factor GreA/GreB N-terminal" evidence="11">
    <location>
        <begin position="5"/>
        <end position="72"/>
    </location>
</feature>
<feature type="domain" description="Transcription elongation factor GreA/GreB C-terminal" evidence="10">
    <location>
        <begin position="83"/>
        <end position="153"/>
    </location>
</feature>
<dbReference type="GO" id="GO:0006354">
    <property type="term" value="P:DNA-templated transcription elongation"/>
    <property type="evidence" value="ECO:0007669"/>
    <property type="project" value="TreeGrafter"/>
</dbReference>
<dbReference type="PANTHER" id="PTHR30437:SF4">
    <property type="entry name" value="TRANSCRIPTION ELONGATION FACTOR GREA"/>
    <property type="match status" value="1"/>
</dbReference>
<dbReference type="Gene3D" id="1.10.287.180">
    <property type="entry name" value="Transcription elongation factor, GreA/GreB, N-terminal domain"/>
    <property type="match status" value="1"/>
</dbReference>
<dbReference type="NCBIfam" id="NF001263">
    <property type="entry name" value="PRK00226.1-4"/>
    <property type="match status" value="1"/>
</dbReference>
<gene>
    <name evidence="8" type="primary">greA</name>
    <name evidence="12" type="ORF">COT12_00150</name>
</gene>
<organism evidence="12 13">
    <name type="scientific">Candidatus Berkelbacteria bacterium CG08_land_8_20_14_0_20_39_8</name>
    <dbReference type="NCBI Taxonomy" id="1974511"/>
    <lineage>
        <taxon>Bacteria</taxon>
        <taxon>Candidatus Berkelbacteria</taxon>
    </lineage>
</organism>
<sequence>MMEEIILTDSGREKLEAELVKLKNEDLKEVAEQIKSARELGDLSENADYHQAREKQAFIAGKIAEIEYKLSHGRMADKKGGGGVVAIGSHVILKSTDGEEEYDIVGATEADPLAGKISVSSPIAKAIMGHKSGDKVEVETPAGEQKFKIKKIT</sequence>
<dbReference type="GO" id="GO:0003746">
    <property type="term" value="F:translation elongation factor activity"/>
    <property type="evidence" value="ECO:0007669"/>
    <property type="project" value="UniProtKB-KW"/>
</dbReference>
<dbReference type="AlphaFoldDB" id="A0A2M6YD34"/>
<dbReference type="InterPro" id="IPR022691">
    <property type="entry name" value="Tscrpt_elong_fac_GreA/B_N"/>
</dbReference>
<protein>
    <recommendedName>
        <fullName evidence="2 8">Transcription elongation factor GreA</fullName>
    </recommendedName>
    <alternativeName>
        <fullName evidence="7 8">Transcript cleavage factor GreA</fullName>
    </alternativeName>
</protein>
<dbReference type="SUPFAM" id="SSF54534">
    <property type="entry name" value="FKBP-like"/>
    <property type="match status" value="1"/>
</dbReference>
<dbReference type="FunFam" id="3.10.50.30:FF:000001">
    <property type="entry name" value="Transcription elongation factor GreA"/>
    <property type="match status" value="1"/>
</dbReference>
<dbReference type="GO" id="GO:0070063">
    <property type="term" value="F:RNA polymerase binding"/>
    <property type="evidence" value="ECO:0007669"/>
    <property type="project" value="InterPro"/>
</dbReference>
<dbReference type="InterPro" id="IPR023459">
    <property type="entry name" value="Tscrpt_elong_fac_GreA/B_fam"/>
</dbReference>
<evidence type="ECO:0000256" key="3">
    <source>
        <dbReference type="ARBA" id="ARBA00023015"/>
    </source>
</evidence>
<dbReference type="PIRSF" id="PIRSF006092">
    <property type="entry name" value="GreA_GreB"/>
    <property type="match status" value="1"/>
</dbReference>
<dbReference type="GO" id="GO:0003677">
    <property type="term" value="F:DNA binding"/>
    <property type="evidence" value="ECO:0007669"/>
    <property type="project" value="UniProtKB-UniRule"/>
</dbReference>
<dbReference type="Pfam" id="PF01272">
    <property type="entry name" value="GreA_GreB"/>
    <property type="match status" value="1"/>
</dbReference>
<dbReference type="InterPro" id="IPR036953">
    <property type="entry name" value="GreA/GreB_C_sf"/>
</dbReference>
<feature type="coiled-coil region" evidence="8">
    <location>
        <begin position="12"/>
        <end position="40"/>
    </location>
</feature>
<evidence type="ECO:0000256" key="8">
    <source>
        <dbReference type="HAMAP-Rule" id="MF_00105"/>
    </source>
</evidence>
<dbReference type="InterPro" id="IPR036805">
    <property type="entry name" value="Tscrpt_elong_fac_GreA/B_N_sf"/>
</dbReference>
<dbReference type="InterPro" id="IPR006359">
    <property type="entry name" value="Tscrpt_elong_fac_GreA"/>
</dbReference>
<dbReference type="InterPro" id="IPR001437">
    <property type="entry name" value="Tscrpt_elong_fac_GreA/B_C"/>
</dbReference>
<evidence type="ECO:0000313" key="13">
    <source>
        <dbReference type="Proteomes" id="UP000229896"/>
    </source>
</evidence>